<keyword evidence="6 13" id="KW-0274">FAD</keyword>
<evidence type="ECO:0000256" key="13">
    <source>
        <dbReference type="PIRSR" id="PIRSR000350-3"/>
    </source>
</evidence>
<feature type="binding site" evidence="13">
    <location>
        <begin position="178"/>
        <end position="185"/>
    </location>
    <ligand>
        <name>NAD(+)</name>
        <dbReference type="ChEBI" id="CHEBI:57540"/>
    </ligand>
</feature>
<keyword evidence="7 15" id="KW-0560">Oxidoreductase</keyword>
<accession>A0A9W8E3M3</accession>
<comment type="cofactor">
    <cofactor evidence="13">
        <name>FAD</name>
        <dbReference type="ChEBI" id="CHEBI:57692"/>
    </cofactor>
    <text evidence="13">Binds 1 FAD per subunit.</text>
</comment>
<comment type="similarity">
    <text evidence="1 15">Belongs to the class-I pyridine nucleotide-disulfide oxidoreductase family.</text>
</comment>
<protein>
    <recommendedName>
        <fullName evidence="4 16">Glutathione reductase</fullName>
        <ecNumber evidence="3 16">1.8.1.7</ecNumber>
    </recommendedName>
</protein>
<dbReference type="NCBIfam" id="TIGR01421">
    <property type="entry name" value="gluta_reduc_1"/>
    <property type="match status" value="1"/>
</dbReference>
<dbReference type="InterPro" id="IPR023753">
    <property type="entry name" value="FAD/NAD-binding_dom"/>
</dbReference>
<dbReference type="GO" id="GO:0034599">
    <property type="term" value="P:cellular response to oxidative stress"/>
    <property type="evidence" value="ECO:0007669"/>
    <property type="project" value="TreeGrafter"/>
</dbReference>
<keyword evidence="9 15" id="KW-0676">Redox-active center</keyword>
<dbReference type="FunFam" id="3.50.50.60:FF:000235">
    <property type="entry name" value="Glutathione reductase"/>
    <property type="match status" value="1"/>
</dbReference>
<dbReference type="GO" id="GO:0006749">
    <property type="term" value="P:glutathione metabolic process"/>
    <property type="evidence" value="ECO:0007669"/>
    <property type="project" value="InterPro"/>
</dbReference>
<dbReference type="PROSITE" id="PS00076">
    <property type="entry name" value="PYRIDINE_REDOX_1"/>
    <property type="match status" value="1"/>
</dbReference>
<dbReference type="InterPro" id="IPR006322">
    <property type="entry name" value="Glutathione_Rdtase_euk/bac"/>
</dbReference>
<dbReference type="Gene3D" id="3.50.50.60">
    <property type="entry name" value="FAD/NAD(P)-binding domain"/>
    <property type="match status" value="2"/>
</dbReference>
<keyword evidence="5 15" id="KW-0285">Flavoprotein</keyword>
<evidence type="ECO:0000313" key="19">
    <source>
        <dbReference type="EMBL" id="KAJ1965457.1"/>
    </source>
</evidence>
<dbReference type="PRINTS" id="PR00411">
    <property type="entry name" value="PNDRDTASEI"/>
</dbReference>
<dbReference type="InterPro" id="IPR016156">
    <property type="entry name" value="FAD/NAD-linked_Rdtase_dimer_sf"/>
</dbReference>
<dbReference type="PANTHER" id="PTHR42737:SF2">
    <property type="entry name" value="GLUTATHIONE REDUCTASE"/>
    <property type="match status" value="1"/>
</dbReference>
<evidence type="ECO:0000256" key="6">
    <source>
        <dbReference type="ARBA" id="ARBA00022827"/>
    </source>
</evidence>
<evidence type="ECO:0000256" key="2">
    <source>
        <dbReference type="ARBA" id="ARBA00011738"/>
    </source>
</evidence>
<evidence type="ECO:0000256" key="14">
    <source>
        <dbReference type="PIRSR" id="PIRSR000350-4"/>
    </source>
</evidence>
<dbReference type="OrthoDB" id="5956163at2759"/>
<dbReference type="Gene3D" id="3.30.390.30">
    <property type="match status" value="1"/>
</dbReference>
<evidence type="ECO:0000259" key="17">
    <source>
        <dbReference type="Pfam" id="PF02852"/>
    </source>
</evidence>
<feature type="binding site" evidence="13">
    <location>
        <position position="272"/>
    </location>
    <ligand>
        <name>NAD(+)</name>
        <dbReference type="ChEBI" id="CHEBI:57540"/>
    </ligand>
</feature>
<comment type="subcellular location">
    <subcellularLocation>
        <location evidence="16">Cytoplasm</location>
    </subcellularLocation>
</comment>
<feature type="binding site" evidence="13">
    <location>
        <position position="313"/>
    </location>
    <ligand>
        <name>FAD</name>
        <dbReference type="ChEBI" id="CHEBI:57692"/>
    </ligand>
</feature>
<feature type="disulfide bond" description="Redox-active" evidence="14">
    <location>
        <begin position="46"/>
        <end position="51"/>
    </location>
</feature>
<dbReference type="PRINTS" id="PR00368">
    <property type="entry name" value="FADPNR"/>
</dbReference>
<dbReference type="GO" id="GO:0050660">
    <property type="term" value="F:flavin adenine dinucleotide binding"/>
    <property type="evidence" value="ECO:0007669"/>
    <property type="project" value="InterPro"/>
</dbReference>
<keyword evidence="13" id="KW-0520">NAD</keyword>
<keyword evidence="8" id="KW-1015">Disulfide bond</keyword>
<feature type="domain" description="FAD/NAD(P)-binding" evidence="18">
    <location>
        <begin position="8"/>
        <end position="328"/>
    </location>
</feature>
<evidence type="ECO:0000256" key="11">
    <source>
        <dbReference type="ARBA" id="ARBA00056905"/>
    </source>
</evidence>
<keyword evidence="16" id="KW-0963">Cytoplasm</keyword>
<organism evidence="19 20">
    <name type="scientific">Dispira parvispora</name>
    <dbReference type="NCBI Taxonomy" id="1520584"/>
    <lineage>
        <taxon>Eukaryota</taxon>
        <taxon>Fungi</taxon>
        <taxon>Fungi incertae sedis</taxon>
        <taxon>Zoopagomycota</taxon>
        <taxon>Kickxellomycotina</taxon>
        <taxon>Dimargaritomycetes</taxon>
        <taxon>Dimargaritales</taxon>
        <taxon>Dimargaritaceae</taxon>
        <taxon>Dispira</taxon>
    </lineage>
</organism>
<evidence type="ECO:0000256" key="5">
    <source>
        <dbReference type="ARBA" id="ARBA00022630"/>
    </source>
</evidence>
<evidence type="ECO:0000256" key="1">
    <source>
        <dbReference type="ARBA" id="ARBA00007532"/>
    </source>
</evidence>
<proteinExistence type="inferred from homology"/>
<feature type="active site" description="Proton acceptor" evidence="12">
    <location>
        <position position="451"/>
    </location>
</feature>
<dbReference type="GO" id="GO:0005739">
    <property type="term" value="C:mitochondrion"/>
    <property type="evidence" value="ECO:0007669"/>
    <property type="project" value="TreeGrafter"/>
</dbReference>
<dbReference type="AlphaFoldDB" id="A0A9W8E3M3"/>
<keyword evidence="20" id="KW-1185">Reference proteome</keyword>
<dbReference type="InterPro" id="IPR046952">
    <property type="entry name" value="GSHR/TRXR-like"/>
</dbReference>
<name>A0A9W8E3M3_9FUNG</name>
<dbReference type="InterPro" id="IPR012999">
    <property type="entry name" value="Pyr_OxRdtase_I_AS"/>
</dbReference>
<comment type="subunit">
    <text evidence="2">Homodimer.</text>
</comment>
<comment type="catalytic activity">
    <reaction evidence="10 16">
        <text>2 glutathione + NADP(+) = glutathione disulfide + NADPH + H(+)</text>
        <dbReference type="Rhea" id="RHEA:11740"/>
        <dbReference type="ChEBI" id="CHEBI:15378"/>
        <dbReference type="ChEBI" id="CHEBI:57783"/>
        <dbReference type="ChEBI" id="CHEBI:57925"/>
        <dbReference type="ChEBI" id="CHEBI:58297"/>
        <dbReference type="ChEBI" id="CHEBI:58349"/>
        <dbReference type="EC" id="1.8.1.7"/>
    </reaction>
</comment>
<evidence type="ECO:0000259" key="18">
    <source>
        <dbReference type="Pfam" id="PF07992"/>
    </source>
</evidence>
<evidence type="ECO:0000256" key="8">
    <source>
        <dbReference type="ARBA" id="ARBA00023157"/>
    </source>
</evidence>
<dbReference type="InterPro" id="IPR004099">
    <property type="entry name" value="Pyr_nucl-diS_OxRdtase_dimer"/>
</dbReference>
<dbReference type="PIRSF" id="PIRSF000350">
    <property type="entry name" value="Mercury_reductase_MerA"/>
    <property type="match status" value="1"/>
</dbReference>
<dbReference type="FunFam" id="3.30.390.30:FF:000003">
    <property type="entry name" value="Glutathione reductase"/>
    <property type="match status" value="1"/>
</dbReference>
<dbReference type="SUPFAM" id="SSF55424">
    <property type="entry name" value="FAD/NAD-linked reductases, dimerisation (C-terminal) domain"/>
    <property type="match status" value="1"/>
</dbReference>
<dbReference type="InterPro" id="IPR001100">
    <property type="entry name" value="Pyr_nuc-diS_OxRdtase"/>
</dbReference>
<dbReference type="Pfam" id="PF07992">
    <property type="entry name" value="Pyr_redox_2"/>
    <property type="match status" value="1"/>
</dbReference>
<dbReference type="InterPro" id="IPR036188">
    <property type="entry name" value="FAD/NAD-bd_sf"/>
</dbReference>
<comment type="caution">
    <text evidence="19">The sequence shown here is derived from an EMBL/GenBank/DDBJ whole genome shotgun (WGS) entry which is preliminary data.</text>
</comment>
<dbReference type="GO" id="GO:0004362">
    <property type="term" value="F:glutathione-disulfide reductase (NADPH) activity"/>
    <property type="evidence" value="ECO:0007669"/>
    <property type="project" value="UniProtKB-EC"/>
</dbReference>
<dbReference type="GO" id="GO:0005829">
    <property type="term" value="C:cytosol"/>
    <property type="evidence" value="ECO:0007669"/>
    <property type="project" value="TreeGrafter"/>
</dbReference>
<evidence type="ECO:0000256" key="3">
    <source>
        <dbReference type="ARBA" id="ARBA00012607"/>
    </source>
</evidence>
<keyword evidence="13" id="KW-0547">Nucleotide-binding</keyword>
<sequence length="462" mass="50052">MSPVPKVFDFIVIGGGSGGMATARRAAAHGAKVALVEKSNRLGGTCVNVGCVPKKVCFNAATVQETLNDAKHYGFTLPGKSTFNWKALKDARDAYVHRLNGIYERNLQREAVEYFFGQAKFVSRNTIQVCDEQIQASKILIATGGYPIHPKVPGVELGIDSDAFFELEEQPKKVAVVGSGYIGIELANIFHALGTQTSVFIRTNQILRHFDTVISDTLMKEMKNVGINMVCHSHVKAIEKVPGAELPLKLVYDVEGQGELSEQFDCVLWAVGRAPHSHGLGLESIGVDTNDAGHIVVDDFQNTSVEGIYALGDVCGHMELTPVAIAAGRILAGRLFGGPQFAQAKMDYTNVPTVIFAHPPIGSIGLSEADARKKYGDDQIKVYNTQFTAMFYAVTENKPPTRFKLIVQGPEEKVVGLHIIGRGVDEMLQGFGVAMKMGATKKDFDSCVAIHPTSSEELVTLK</sequence>
<dbReference type="Pfam" id="PF02852">
    <property type="entry name" value="Pyr_redox_dim"/>
    <property type="match status" value="1"/>
</dbReference>
<dbReference type="NCBIfam" id="NF004776">
    <property type="entry name" value="PRK06116.1"/>
    <property type="match status" value="1"/>
</dbReference>
<dbReference type="EMBL" id="JANBPY010000595">
    <property type="protein sequence ID" value="KAJ1965457.1"/>
    <property type="molecule type" value="Genomic_DNA"/>
</dbReference>
<evidence type="ECO:0000256" key="4">
    <source>
        <dbReference type="ARBA" id="ARBA00017111"/>
    </source>
</evidence>
<dbReference type="Proteomes" id="UP001150925">
    <property type="component" value="Unassembled WGS sequence"/>
</dbReference>
<dbReference type="EC" id="1.8.1.7" evidence="3 16"/>
<gene>
    <name evidence="19" type="primary">GLR1</name>
    <name evidence="19" type="ORF">IWQ62_002659</name>
</gene>
<dbReference type="GO" id="GO:0050661">
    <property type="term" value="F:NADP binding"/>
    <property type="evidence" value="ECO:0007669"/>
    <property type="project" value="InterPro"/>
</dbReference>
<evidence type="ECO:0000256" key="9">
    <source>
        <dbReference type="ARBA" id="ARBA00023284"/>
    </source>
</evidence>
<dbReference type="PANTHER" id="PTHR42737">
    <property type="entry name" value="GLUTATHIONE REDUCTASE"/>
    <property type="match status" value="1"/>
</dbReference>
<keyword evidence="16" id="KW-0521">NADP</keyword>
<evidence type="ECO:0000256" key="16">
    <source>
        <dbReference type="RuleBase" id="RU365016"/>
    </source>
</evidence>
<evidence type="ECO:0000256" key="15">
    <source>
        <dbReference type="RuleBase" id="RU003691"/>
    </source>
</evidence>
<reference evidence="19" key="1">
    <citation type="submission" date="2022-07" db="EMBL/GenBank/DDBJ databases">
        <title>Phylogenomic reconstructions and comparative analyses of Kickxellomycotina fungi.</title>
        <authorList>
            <person name="Reynolds N.K."/>
            <person name="Stajich J.E."/>
            <person name="Barry K."/>
            <person name="Grigoriev I.V."/>
            <person name="Crous P."/>
            <person name="Smith M.E."/>
        </authorList>
    </citation>
    <scope>NUCLEOTIDE SEQUENCE</scope>
    <source>
        <strain evidence="19">RSA 1196</strain>
    </source>
</reference>
<feature type="binding site" evidence="13">
    <location>
        <position position="55"/>
    </location>
    <ligand>
        <name>FAD</name>
        <dbReference type="ChEBI" id="CHEBI:57692"/>
    </ligand>
</feature>
<dbReference type="GO" id="GO:0045454">
    <property type="term" value="P:cell redox homeostasis"/>
    <property type="evidence" value="ECO:0007669"/>
    <property type="project" value="InterPro"/>
</dbReference>
<evidence type="ECO:0000313" key="20">
    <source>
        <dbReference type="Proteomes" id="UP001150925"/>
    </source>
</evidence>
<comment type="function">
    <text evidence="11 16">Catalyzes the reduction of glutathione disulfide (GSSG) to reduced glutathione (GSH). Constitutes the major mechanism to maintain a high GSH:GSSG ratio in the cytosol.</text>
</comment>
<dbReference type="SUPFAM" id="SSF51905">
    <property type="entry name" value="FAD/NAD(P)-binding domain"/>
    <property type="match status" value="1"/>
</dbReference>
<evidence type="ECO:0000256" key="7">
    <source>
        <dbReference type="ARBA" id="ARBA00023002"/>
    </source>
</evidence>
<feature type="domain" description="Pyridine nucleotide-disulphide oxidoreductase dimerisation" evidence="17">
    <location>
        <begin position="351"/>
        <end position="460"/>
    </location>
</feature>
<evidence type="ECO:0000256" key="12">
    <source>
        <dbReference type="PIRSR" id="PIRSR000350-2"/>
    </source>
</evidence>
<evidence type="ECO:0000256" key="10">
    <source>
        <dbReference type="ARBA" id="ARBA00049142"/>
    </source>
</evidence>